<dbReference type="Pfam" id="PF00990">
    <property type="entry name" value="GGDEF"/>
    <property type="match status" value="1"/>
</dbReference>
<accession>A0A3A1VH50</accession>
<dbReference type="InterPro" id="IPR043128">
    <property type="entry name" value="Rev_trsase/Diguanyl_cyclase"/>
</dbReference>
<dbReference type="InterPro" id="IPR001633">
    <property type="entry name" value="EAL_dom"/>
</dbReference>
<dbReference type="OrthoDB" id="9759607at2"/>
<dbReference type="CDD" id="cd01949">
    <property type="entry name" value="GGDEF"/>
    <property type="match status" value="1"/>
</dbReference>
<dbReference type="SMART" id="SM00052">
    <property type="entry name" value="EAL"/>
    <property type="match status" value="1"/>
</dbReference>
<dbReference type="SUPFAM" id="SSF141868">
    <property type="entry name" value="EAL domain-like"/>
    <property type="match status" value="1"/>
</dbReference>
<dbReference type="Gene3D" id="3.30.70.270">
    <property type="match status" value="1"/>
</dbReference>
<dbReference type="NCBIfam" id="TIGR00254">
    <property type="entry name" value="GGDEF"/>
    <property type="match status" value="1"/>
</dbReference>
<dbReference type="Pfam" id="PF00563">
    <property type="entry name" value="EAL"/>
    <property type="match status" value="1"/>
</dbReference>
<feature type="domain" description="GGDEF" evidence="2">
    <location>
        <begin position="34"/>
        <end position="167"/>
    </location>
</feature>
<dbReference type="InterPro" id="IPR035919">
    <property type="entry name" value="EAL_sf"/>
</dbReference>
<evidence type="ECO:0000259" key="2">
    <source>
        <dbReference type="PROSITE" id="PS50887"/>
    </source>
</evidence>
<dbReference type="GO" id="GO:0071111">
    <property type="term" value="F:cyclic-guanylate-specific phosphodiesterase activity"/>
    <property type="evidence" value="ECO:0007669"/>
    <property type="project" value="InterPro"/>
</dbReference>
<organism evidence="3 4">
    <name type="scientific">Paenibacillus nanensis</name>
    <dbReference type="NCBI Taxonomy" id="393251"/>
    <lineage>
        <taxon>Bacteria</taxon>
        <taxon>Bacillati</taxon>
        <taxon>Bacillota</taxon>
        <taxon>Bacilli</taxon>
        <taxon>Bacillales</taxon>
        <taxon>Paenibacillaceae</taxon>
        <taxon>Paenibacillus</taxon>
    </lineage>
</organism>
<dbReference type="InterPro" id="IPR000160">
    <property type="entry name" value="GGDEF_dom"/>
</dbReference>
<dbReference type="SUPFAM" id="SSF55073">
    <property type="entry name" value="Nucleotide cyclase"/>
    <property type="match status" value="1"/>
</dbReference>
<comment type="caution">
    <text evidence="3">The sequence shown here is derived from an EMBL/GenBank/DDBJ whole genome shotgun (WGS) entry which is preliminary data.</text>
</comment>
<dbReference type="PROSITE" id="PS50883">
    <property type="entry name" value="EAL"/>
    <property type="match status" value="1"/>
</dbReference>
<dbReference type="Gene3D" id="3.20.20.450">
    <property type="entry name" value="EAL domain"/>
    <property type="match status" value="1"/>
</dbReference>
<dbReference type="CDD" id="cd01948">
    <property type="entry name" value="EAL"/>
    <property type="match status" value="1"/>
</dbReference>
<dbReference type="SMART" id="SM00267">
    <property type="entry name" value="GGDEF"/>
    <property type="match status" value="1"/>
</dbReference>
<dbReference type="InterPro" id="IPR029787">
    <property type="entry name" value="Nucleotide_cyclase"/>
</dbReference>
<protein>
    <submittedName>
        <fullName evidence="3">Bifunctional diguanylate cyclase/phosphodiesterase</fullName>
    </submittedName>
</protein>
<evidence type="ECO:0000259" key="1">
    <source>
        <dbReference type="PROSITE" id="PS50883"/>
    </source>
</evidence>
<dbReference type="AlphaFoldDB" id="A0A3A1VH50"/>
<dbReference type="PANTHER" id="PTHR33121">
    <property type="entry name" value="CYCLIC DI-GMP PHOSPHODIESTERASE PDEF"/>
    <property type="match status" value="1"/>
</dbReference>
<dbReference type="Proteomes" id="UP000266482">
    <property type="component" value="Unassembled WGS sequence"/>
</dbReference>
<keyword evidence="4" id="KW-1185">Reference proteome</keyword>
<feature type="domain" description="EAL" evidence="1">
    <location>
        <begin position="176"/>
        <end position="429"/>
    </location>
</feature>
<gene>
    <name evidence="3" type="ORF">D3P08_01275</name>
</gene>
<proteinExistence type="predicted"/>
<sequence>MGCWGMMVSIGLSGRREAFVQLELAIGDARLTGKRLLVALVNLDKFYRMNESVGMAFGDSVLNQIEKRLSTSFHAKGISRLEGNTFLVIVQTDAEDQKYWQAVEAVKYAVERPFTGEAGAEFHMTASIGVSVYPQDGRTSDQLICRSESALYQAKEHGGNRVYFYNNEDTVKRNRRLLIESSLRPALYLRLFELSYQPIYRLSDGRLKGFETLIRWEHPELGSVEPNEFIPIAEHNGLIVPIGEWVLREACKRLSMLRSYGMNELTISVNLSPVQLLDPTFAFFVLNTISEYQLPASAIELEMKEHPLIASPEALSALSKLRAAGVRISLDDFGTGYSSFDNLKQLPIHCLKIDRSFIGRIDLISAERHIVESLISLVKKLGLEVTAVGVEYEEQYDLLREWGCHYAQGYLLGQPMEAASIESQLLYVQHIRG</sequence>
<dbReference type="EMBL" id="QXQA01000001">
    <property type="protein sequence ID" value="RIX60239.1"/>
    <property type="molecule type" value="Genomic_DNA"/>
</dbReference>
<evidence type="ECO:0000313" key="3">
    <source>
        <dbReference type="EMBL" id="RIX60239.1"/>
    </source>
</evidence>
<evidence type="ECO:0000313" key="4">
    <source>
        <dbReference type="Proteomes" id="UP000266482"/>
    </source>
</evidence>
<dbReference type="InterPro" id="IPR050706">
    <property type="entry name" value="Cyclic-di-GMP_PDE-like"/>
</dbReference>
<dbReference type="PANTHER" id="PTHR33121:SF79">
    <property type="entry name" value="CYCLIC DI-GMP PHOSPHODIESTERASE PDED-RELATED"/>
    <property type="match status" value="1"/>
</dbReference>
<reference evidence="3 4" key="1">
    <citation type="submission" date="2018-09" db="EMBL/GenBank/DDBJ databases">
        <title>Paenibacillus aracenensis nov. sp. isolated from a cave in southern Spain.</title>
        <authorList>
            <person name="Jurado V."/>
            <person name="Gutierrez-Patricio S."/>
            <person name="Gonzalez-Pimentel J.L."/>
            <person name="Miller A.Z."/>
            <person name="Laiz L."/>
            <person name="Saiz-Jimenez C."/>
        </authorList>
    </citation>
    <scope>NUCLEOTIDE SEQUENCE [LARGE SCALE GENOMIC DNA]</scope>
    <source>
        <strain evidence="3 4">DSM 22867</strain>
    </source>
</reference>
<name>A0A3A1VH50_9BACL</name>
<dbReference type="PROSITE" id="PS50887">
    <property type="entry name" value="GGDEF"/>
    <property type="match status" value="1"/>
</dbReference>